<sequence length="132" mass="13963">MTEYPHQRTLKTILVLDAATCTGMGLLLILASGLVARITQIPAPLLFWAGLLLLPVAGFMVLTARDPHASAWAVLVIVAGNLLWVLASLALPMIGVIAPNALGWAFILAQAIAVTLFAWLEWSARHTGVAAS</sequence>
<feature type="transmembrane region" description="Helical" evidence="1">
    <location>
        <begin position="45"/>
        <end position="64"/>
    </location>
</feature>
<feature type="transmembrane region" description="Helical" evidence="1">
    <location>
        <begin position="71"/>
        <end position="95"/>
    </location>
</feature>
<dbReference type="EMBL" id="VINQ01000022">
    <property type="protein sequence ID" value="KAA0909902.1"/>
    <property type="molecule type" value="Genomic_DNA"/>
</dbReference>
<feature type="transmembrane region" description="Helical" evidence="1">
    <location>
        <begin position="101"/>
        <end position="120"/>
    </location>
</feature>
<evidence type="ECO:0000256" key="1">
    <source>
        <dbReference type="SAM" id="Phobius"/>
    </source>
</evidence>
<protein>
    <submittedName>
        <fullName evidence="2">Uncharacterized protein</fullName>
    </submittedName>
</protein>
<keyword evidence="3" id="KW-1185">Reference proteome</keyword>
<keyword evidence="1" id="KW-0472">Membrane</keyword>
<evidence type="ECO:0000313" key="2">
    <source>
        <dbReference type="EMBL" id="KAA0909902.1"/>
    </source>
</evidence>
<proteinExistence type="predicted"/>
<keyword evidence="1" id="KW-0812">Transmembrane</keyword>
<comment type="caution">
    <text evidence="2">The sequence shown here is derived from an EMBL/GenBank/DDBJ whole genome shotgun (WGS) entry which is preliminary data.</text>
</comment>
<dbReference type="RefSeq" id="WP_111367519.1">
    <property type="nucleotide sequence ID" value="NZ_VINQ01000022.1"/>
</dbReference>
<keyword evidence="1" id="KW-1133">Transmembrane helix</keyword>
<organism evidence="2 3">
    <name type="scientific">Aquicoccus porphyridii</name>
    <dbReference type="NCBI Taxonomy" id="1852029"/>
    <lineage>
        <taxon>Bacteria</taxon>
        <taxon>Pseudomonadati</taxon>
        <taxon>Pseudomonadota</taxon>
        <taxon>Alphaproteobacteria</taxon>
        <taxon>Rhodobacterales</taxon>
        <taxon>Paracoccaceae</taxon>
        <taxon>Aquicoccus</taxon>
    </lineage>
</organism>
<accession>A0A5A9YYF7</accession>
<reference evidence="2 3" key="1">
    <citation type="submission" date="2019-07" db="EMBL/GenBank/DDBJ databases">
        <title>Aquicoccus porphyridii gen. nov., sp. nov., isolated from a small marine red alga, Porphyridium marinum.</title>
        <authorList>
            <person name="Liu L."/>
        </authorList>
    </citation>
    <scope>NUCLEOTIDE SEQUENCE [LARGE SCALE GENOMIC DNA]</scope>
    <source>
        <strain evidence="2 3">L1 8-17</strain>
    </source>
</reference>
<name>A0A5A9YYF7_9RHOB</name>
<dbReference type="AlphaFoldDB" id="A0A5A9YYF7"/>
<feature type="transmembrane region" description="Helical" evidence="1">
    <location>
        <begin position="12"/>
        <end position="39"/>
    </location>
</feature>
<gene>
    <name evidence="2" type="ORF">FLO80_19320</name>
</gene>
<dbReference type="Proteomes" id="UP000325291">
    <property type="component" value="Unassembled WGS sequence"/>
</dbReference>
<evidence type="ECO:0000313" key="3">
    <source>
        <dbReference type="Proteomes" id="UP000325291"/>
    </source>
</evidence>